<evidence type="ECO:0000313" key="2">
    <source>
        <dbReference type="EMBL" id="KND02472.1"/>
    </source>
</evidence>
<feature type="region of interest" description="Disordered" evidence="1">
    <location>
        <begin position="117"/>
        <end position="136"/>
    </location>
</feature>
<dbReference type="VEuPathDB" id="FungiDB:SPPG_02934"/>
<feature type="region of interest" description="Disordered" evidence="1">
    <location>
        <begin position="1"/>
        <end position="71"/>
    </location>
</feature>
<accession>A0A0L0HN00</accession>
<gene>
    <name evidence="2" type="ORF">SPPG_02934</name>
</gene>
<reference evidence="2 3" key="1">
    <citation type="submission" date="2009-08" db="EMBL/GenBank/DDBJ databases">
        <title>The Genome Sequence of Spizellomyces punctatus strain DAOM BR117.</title>
        <authorList>
            <consortium name="The Broad Institute Genome Sequencing Platform"/>
            <person name="Russ C."/>
            <person name="Cuomo C."/>
            <person name="Shea T."/>
            <person name="Young S.K."/>
            <person name="Zeng Q."/>
            <person name="Koehrsen M."/>
            <person name="Haas B."/>
            <person name="Borodovsky M."/>
            <person name="Guigo R."/>
            <person name="Alvarado L."/>
            <person name="Berlin A."/>
            <person name="Bochicchio J."/>
            <person name="Borenstein D."/>
            <person name="Chapman S."/>
            <person name="Chen Z."/>
            <person name="Engels R."/>
            <person name="Freedman E."/>
            <person name="Gellesch M."/>
            <person name="Goldberg J."/>
            <person name="Griggs A."/>
            <person name="Gujja S."/>
            <person name="Heiman D."/>
            <person name="Hepburn T."/>
            <person name="Howarth C."/>
            <person name="Jen D."/>
            <person name="Larson L."/>
            <person name="Lewis B."/>
            <person name="Mehta T."/>
            <person name="Park D."/>
            <person name="Pearson M."/>
            <person name="Roberts A."/>
            <person name="Saif S."/>
            <person name="Shenoy N."/>
            <person name="Sisk P."/>
            <person name="Stolte C."/>
            <person name="Sykes S."/>
            <person name="Thomson T."/>
            <person name="Walk T."/>
            <person name="White J."/>
            <person name="Yandava C."/>
            <person name="Burger G."/>
            <person name="Gray M.W."/>
            <person name="Holland P.W.H."/>
            <person name="King N."/>
            <person name="Lang F.B.F."/>
            <person name="Roger A.J."/>
            <person name="Ruiz-Trillo I."/>
            <person name="Lander E."/>
            <person name="Nusbaum C."/>
        </authorList>
    </citation>
    <scope>NUCLEOTIDE SEQUENCE [LARGE SCALE GENOMIC DNA]</scope>
    <source>
        <strain evidence="2 3">DAOM BR117</strain>
    </source>
</reference>
<protein>
    <submittedName>
        <fullName evidence="2">Uncharacterized protein</fullName>
    </submittedName>
</protein>
<dbReference type="Proteomes" id="UP000053201">
    <property type="component" value="Unassembled WGS sequence"/>
</dbReference>
<keyword evidence="3" id="KW-1185">Reference proteome</keyword>
<dbReference type="GeneID" id="27686487"/>
<dbReference type="RefSeq" id="XP_016610511.1">
    <property type="nucleotide sequence ID" value="XM_016751222.1"/>
</dbReference>
<feature type="compositionally biased region" description="Low complexity" evidence="1">
    <location>
        <begin position="117"/>
        <end position="134"/>
    </location>
</feature>
<dbReference type="EMBL" id="KQ257453">
    <property type="protein sequence ID" value="KND02472.1"/>
    <property type="molecule type" value="Genomic_DNA"/>
</dbReference>
<proteinExistence type="predicted"/>
<dbReference type="InParanoid" id="A0A0L0HN00"/>
<dbReference type="OrthoDB" id="2160633at2759"/>
<name>A0A0L0HN00_SPIPD</name>
<sequence>MSAGGDAPTVPGITLQSVKRKDGMGPRAEPNVQGQAQEPIRKRRKTDRQTENISDDDDTSAAVPEGPLPATPAASVAETLLAGLNDIPHAVPAIDPLPPLPAEAFDVALTVGKEVGGTSISTSTATSGPTTSTTDRSNTLVRLLQPLTEPPLVPHIRARRAPTSYRRRKPQVNYPAAKPPYLLDRPPPSVGYRVYPGFPAFLQQVTPRNQVTAGEAHRNPVSARFVDRRWWVGGGGAPGSTNNNDGGGNLAADAAVEEELSSLGHGQEGAPSEQDVEWQARAAAAAAAAAAARVAGVAGFGEIAAFGGNHDGLFGEGGQQVQAQQGAADGQVSEARDLLGMLLMAANGEA</sequence>
<dbReference type="AlphaFoldDB" id="A0A0L0HN00"/>
<evidence type="ECO:0000313" key="3">
    <source>
        <dbReference type="Proteomes" id="UP000053201"/>
    </source>
</evidence>
<organism evidence="2 3">
    <name type="scientific">Spizellomyces punctatus (strain DAOM BR117)</name>
    <dbReference type="NCBI Taxonomy" id="645134"/>
    <lineage>
        <taxon>Eukaryota</taxon>
        <taxon>Fungi</taxon>
        <taxon>Fungi incertae sedis</taxon>
        <taxon>Chytridiomycota</taxon>
        <taxon>Chytridiomycota incertae sedis</taxon>
        <taxon>Chytridiomycetes</taxon>
        <taxon>Spizellomycetales</taxon>
        <taxon>Spizellomycetaceae</taxon>
        <taxon>Spizellomyces</taxon>
    </lineage>
</organism>
<evidence type="ECO:0000256" key="1">
    <source>
        <dbReference type="SAM" id="MobiDB-lite"/>
    </source>
</evidence>